<dbReference type="Gene3D" id="3.30.70.100">
    <property type="match status" value="1"/>
</dbReference>
<protein>
    <submittedName>
        <fullName evidence="2">Dabb family protein</fullName>
    </submittedName>
</protein>
<gene>
    <name evidence="2" type="ORF">M8A51_16735</name>
</gene>
<proteinExistence type="predicted"/>
<dbReference type="InterPro" id="IPR013097">
    <property type="entry name" value="Dabb"/>
</dbReference>
<dbReference type="PANTHER" id="PTHR37832">
    <property type="entry name" value="BLL2683 PROTEIN"/>
    <property type="match status" value="1"/>
</dbReference>
<evidence type="ECO:0000313" key="2">
    <source>
        <dbReference type="EMBL" id="MCM5681175.1"/>
    </source>
</evidence>
<dbReference type="SUPFAM" id="SSF54909">
    <property type="entry name" value="Dimeric alpha+beta barrel"/>
    <property type="match status" value="1"/>
</dbReference>
<dbReference type="Pfam" id="PF07876">
    <property type="entry name" value="Dabb"/>
    <property type="match status" value="1"/>
</dbReference>
<dbReference type="PROSITE" id="PS51502">
    <property type="entry name" value="S_R_A_B_BARREL"/>
    <property type="match status" value="1"/>
</dbReference>
<feature type="domain" description="Stress-response A/B barrel" evidence="1">
    <location>
        <begin position="2"/>
        <end position="91"/>
    </location>
</feature>
<keyword evidence="3" id="KW-1185">Reference proteome</keyword>
<name>A0ABT0YR16_9BURK</name>
<dbReference type="Proteomes" id="UP001165541">
    <property type="component" value="Unassembled WGS sequence"/>
</dbReference>
<dbReference type="PANTHER" id="PTHR37832:SF1">
    <property type="entry name" value="STRESS-RESPONSE A_B BARREL DOMAIN-CONTAINING PROTEIN"/>
    <property type="match status" value="1"/>
</dbReference>
<comment type="caution">
    <text evidence="2">The sequence shown here is derived from an EMBL/GenBank/DDBJ whole genome shotgun (WGS) entry which is preliminary data.</text>
</comment>
<dbReference type="EMBL" id="JAMKFE010000010">
    <property type="protein sequence ID" value="MCM5681175.1"/>
    <property type="molecule type" value="Genomic_DNA"/>
</dbReference>
<sequence length="117" mass="12855">MIKHIVMWQLNDPADAPKFKELLDSCKSLVPGMLEFEVGIRTPRLEATMDVVLVSTFTDKAALDAYQEHPHHKAVGAQLGRLRSARSVVDYVTLQQPGADVDLGDDLSFARTAPAPL</sequence>
<dbReference type="SMART" id="SM00886">
    <property type="entry name" value="Dabb"/>
    <property type="match status" value="1"/>
</dbReference>
<evidence type="ECO:0000313" key="3">
    <source>
        <dbReference type="Proteomes" id="UP001165541"/>
    </source>
</evidence>
<dbReference type="InterPro" id="IPR011008">
    <property type="entry name" value="Dimeric_a/b-barrel"/>
</dbReference>
<accession>A0ABT0YR16</accession>
<organism evidence="2 3">
    <name type="scientific">Caldimonas mangrovi</name>
    <dbReference type="NCBI Taxonomy" id="2944811"/>
    <lineage>
        <taxon>Bacteria</taxon>
        <taxon>Pseudomonadati</taxon>
        <taxon>Pseudomonadota</taxon>
        <taxon>Betaproteobacteria</taxon>
        <taxon>Burkholderiales</taxon>
        <taxon>Sphaerotilaceae</taxon>
        <taxon>Caldimonas</taxon>
    </lineage>
</organism>
<evidence type="ECO:0000259" key="1">
    <source>
        <dbReference type="PROSITE" id="PS51502"/>
    </source>
</evidence>
<reference evidence="2" key="1">
    <citation type="submission" date="2022-05" db="EMBL/GenBank/DDBJ databases">
        <title>Schlegelella sp. nov., isolated from mangrove soil.</title>
        <authorList>
            <person name="Liu Y."/>
            <person name="Ge X."/>
            <person name="Liu W."/>
        </authorList>
    </citation>
    <scope>NUCLEOTIDE SEQUENCE</scope>
    <source>
        <strain evidence="2">S2-27</strain>
    </source>
</reference>